<dbReference type="RefSeq" id="WP_092055868.1">
    <property type="nucleotide sequence ID" value="NZ_FOJJ01000012.1"/>
</dbReference>
<feature type="binding site" evidence="6">
    <location>
        <position position="71"/>
    </location>
    <ligand>
        <name>a divalent metal cation</name>
        <dbReference type="ChEBI" id="CHEBI:60240"/>
        <label>1</label>
    </ligand>
</feature>
<reference evidence="7 8" key="1">
    <citation type="submission" date="2019-07" db="EMBL/GenBank/DDBJ databases">
        <title>Insights of Desulfuromonas acetexigens electromicrobiology.</title>
        <authorList>
            <person name="Katuri K."/>
            <person name="Sapireddy V."/>
            <person name="Shaw D.R."/>
            <person name="Saikaly P."/>
        </authorList>
    </citation>
    <scope>NUCLEOTIDE SEQUENCE [LARGE SCALE GENOMIC DNA]</scope>
    <source>
        <strain evidence="7 8">2873</strain>
    </source>
</reference>
<dbReference type="PANTHER" id="PTHR13799">
    <property type="entry name" value="NGG1 INTERACTING FACTOR 3"/>
    <property type="match status" value="1"/>
</dbReference>
<feature type="binding site" evidence="6">
    <location>
        <position position="109"/>
    </location>
    <ligand>
        <name>a divalent metal cation</name>
        <dbReference type="ChEBI" id="CHEBI:60240"/>
        <label>1</label>
    </ligand>
</feature>
<evidence type="ECO:0000256" key="1">
    <source>
        <dbReference type="ARBA" id="ARBA00006964"/>
    </source>
</evidence>
<organism evidence="7 8">
    <name type="scientific">Trichloromonas acetexigens</name>
    <dbReference type="NCBI Taxonomy" id="38815"/>
    <lineage>
        <taxon>Bacteria</taxon>
        <taxon>Pseudomonadati</taxon>
        <taxon>Thermodesulfobacteriota</taxon>
        <taxon>Desulfuromonadia</taxon>
        <taxon>Desulfuromonadales</taxon>
        <taxon>Trichloromonadaceae</taxon>
        <taxon>Trichloromonas</taxon>
    </lineage>
</organism>
<dbReference type="NCBIfam" id="TIGR00486">
    <property type="entry name" value="YbgI_SA1388"/>
    <property type="match status" value="1"/>
</dbReference>
<evidence type="ECO:0000256" key="4">
    <source>
        <dbReference type="ARBA" id="ARBA00022723"/>
    </source>
</evidence>
<dbReference type="SUPFAM" id="SSF102705">
    <property type="entry name" value="NIF3 (NGG1p interacting factor 3)-like"/>
    <property type="match status" value="1"/>
</dbReference>
<keyword evidence="4 5" id="KW-0479">Metal-binding</keyword>
<comment type="similarity">
    <text evidence="1 5">Belongs to the GTP cyclohydrolase I type 2/NIF3 family.</text>
</comment>
<feature type="binding site" evidence="6">
    <location>
        <position position="339"/>
    </location>
    <ligand>
        <name>a divalent metal cation</name>
        <dbReference type="ChEBI" id="CHEBI:60240"/>
        <label>1</label>
    </ligand>
</feature>
<dbReference type="InterPro" id="IPR015867">
    <property type="entry name" value="N-reg_PII/ATP_PRibTrfase_C"/>
</dbReference>
<evidence type="ECO:0000256" key="3">
    <source>
        <dbReference type="ARBA" id="ARBA00022112"/>
    </source>
</evidence>
<dbReference type="Gene3D" id="3.30.70.120">
    <property type="match status" value="1"/>
</dbReference>
<evidence type="ECO:0000256" key="2">
    <source>
        <dbReference type="ARBA" id="ARBA00011643"/>
    </source>
</evidence>
<dbReference type="EMBL" id="VJVV01000002">
    <property type="protein sequence ID" value="TRO83209.1"/>
    <property type="molecule type" value="Genomic_DNA"/>
</dbReference>
<name>A0A550JJ18_9BACT</name>
<dbReference type="Pfam" id="PF01784">
    <property type="entry name" value="DUF34_NIF3"/>
    <property type="match status" value="1"/>
</dbReference>
<dbReference type="Gene3D" id="3.40.1390.30">
    <property type="entry name" value="NIF3 (NGG1p interacting factor 3)-like"/>
    <property type="match status" value="2"/>
</dbReference>
<dbReference type="InterPro" id="IPR036069">
    <property type="entry name" value="DUF34/NIF3_sf"/>
</dbReference>
<dbReference type="GO" id="GO:0046872">
    <property type="term" value="F:metal ion binding"/>
    <property type="evidence" value="ECO:0007669"/>
    <property type="project" value="UniProtKB-UniRule"/>
</dbReference>
<feature type="binding site" evidence="6">
    <location>
        <position position="70"/>
    </location>
    <ligand>
        <name>a divalent metal cation</name>
        <dbReference type="ChEBI" id="CHEBI:60240"/>
        <label>1</label>
    </ligand>
</feature>
<dbReference type="PANTHER" id="PTHR13799:SF14">
    <property type="entry name" value="GTP CYCLOHYDROLASE 1 TYPE 2 HOMOLOG"/>
    <property type="match status" value="1"/>
</dbReference>
<evidence type="ECO:0000313" key="8">
    <source>
        <dbReference type="Proteomes" id="UP000317155"/>
    </source>
</evidence>
<dbReference type="Proteomes" id="UP000317155">
    <property type="component" value="Unassembled WGS sequence"/>
</dbReference>
<dbReference type="OrthoDB" id="9792792at2"/>
<dbReference type="GO" id="GO:0005737">
    <property type="term" value="C:cytoplasm"/>
    <property type="evidence" value="ECO:0007669"/>
    <property type="project" value="TreeGrafter"/>
</dbReference>
<evidence type="ECO:0000313" key="7">
    <source>
        <dbReference type="EMBL" id="TRO83209.1"/>
    </source>
</evidence>
<comment type="subunit">
    <text evidence="2">Homohexamer.</text>
</comment>
<feature type="binding site" evidence="6">
    <location>
        <position position="335"/>
    </location>
    <ligand>
        <name>a divalent metal cation</name>
        <dbReference type="ChEBI" id="CHEBI:60240"/>
        <label>1</label>
    </ligand>
</feature>
<dbReference type="AlphaFoldDB" id="A0A550JJ18"/>
<proteinExistence type="inferred from homology"/>
<dbReference type="InterPro" id="IPR002678">
    <property type="entry name" value="DUF34/NIF3"/>
</dbReference>
<dbReference type="FunFam" id="3.40.1390.30:FF:000001">
    <property type="entry name" value="GTP cyclohydrolase 1 type 2"/>
    <property type="match status" value="1"/>
</dbReference>
<protein>
    <recommendedName>
        <fullName evidence="3 5">GTP cyclohydrolase 1 type 2 homolog</fullName>
    </recommendedName>
</protein>
<keyword evidence="8" id="KW-1185">Reference proteome</keyword>
<sequence length="376" mass="40756">MTQQTTFRLQDLTGLLHKLYPPSLAEDWDNVGLQVGDPGMPVERILVALDPTEASLDEARRRGAQALLCHHPLIFRPLKRLTPQDETGRILFRAVREGIAVLCAHTNLDRARDGLNDWLAARLGVLATQPLETGAPGNLLKLVVFVPAGYEDRVAHALHLSGAGHIGGYDRCAFRATGTGTFRPGAESTPFIGRPGESEEVREVRLETVLPRELTTKVLEKMRKAHPYEEVAFDLIPLANSRPGIGLGRIGRLAAPVTLANFAARVKQDLRCQAPRLVGDPAAAISKVAVCGGSGASLIHEAARQGADVLVTGDVKYHEARNAESLGLALIDAGHFATERLMVEELAARLQQVAQERRLNFVIDTAEGEADPFQTI</sequence>
<dbReference type="InterPro" id="IPR017221">
    <property type="entry name" value="DUF34/NIF3_bac"/>
</dbReference>
<evidence type="ECO:0000256" key="5">
    <source>
        <dbReference type="PIRNR" id="PIRNR037489"/>
    </source>
</evidence>
<comment type="caution">
    <text evidence="7">The sequence shown here is derived from an EMBL/GenBank/DDBJ whole genome shotgun (WGS) entry which is preliminary data.</text>
</comment>
<accession>A0A550JJ18</accession>
<gene>
    <name evidence="7" type="ORF">FL622_03770</name>
</gene>
<evidence type="ECO:0000256" key="6">
    <source>
        <dbReference type="PIRSR" id="PIRSR602678-1"/>
    </source>
</evidence>
<dbReference type="PIRSF" id="PIRSF037489">
    <property type="entry name" value="UCP037489_NIF3_YqfO"/>
    <property type="match status" value="1"/>
</dbReference>